<dbReference type="AlphaFoldDB" id="A0A6A5TKS1"/>
<protein>
    <submittedName>
        <fullName evidence="1">Uncharacterized protein</fullName>
    </submittedName>
</protein>
<evidence type="ECO:0000313" key="1">
    <source>
        <dbReference type="EMBL" id="KAF1952784.1"/>
    </source>
</evidence>
<keyword evidence="2" id="KW-1185">Reference proteome</keyword>
<sequence>MEEDDDESDDEKNPTIQLTGLISKEEKMKLFTEMADDEWKRYGFTPEYSIARCMYAILRLGNAQNTIMTRRMILCGPGGSFTTTTICELTITSGILTTASSIMRVLTLWTRPSRVPPPCHIITLPSVTVHNDSGESCSWNEADFNIDSVAGSKPLGEIKPTLPKTPLRFEKQHKKITRKVLDKVQSGMQRFRKVARKVTAAE</sequence>
<gene>
    <name evidence="1" type="ORF">CC80DRAFT_552047</name>
</gene>
<dbReference type="EMBL" id="ML977008">
    <property type="protein sequence ID" value="KAF1952784.1"/>
    <property type="molecule type" value="Genomic_DNA"/>
</dbReference>
<name>A0A6A5TKS1_9PLEO</name>
<organism evidence="1 2">
    <name type="scientific">Byssothecium circinans</name>
    <dbReference type="NCBI Taxonomy" id="147558"/>
    <lineage>
        <taxon>Eukaryota</taxon>
        <taxon>Fungi</taxon>
        <taxon>Dikarya</taxon>
        <taxon>Ascomycota</taxon>
        <taxon>Pezizomycotina</taxon>
        <taxon>Dothideomycetes</taxon>
        <taxon>Pleosporomycetidae</taxon>
        <taxon>Pleosporales</taxon>
        <taxon>Massarineae</taxon>
        <taxon>Massarinaceae</taxon>
        <taxon>Byssothecium</taxon>
    </lineage>
</organism>
<dbReference type="Proteomes" id="UP000800035">
    <property type="component" value="Unassembled WGS sequence"/>
</dbReference>
<reference evidence="1" key="1">
    <citation type="journal article" date="2020" name="Stud. Mycol.">
        <title>101 Dothideomycetes genomes: a test case for predicting lifestyles and emergence of pathogens.</title>
        <authorList>
            <person name="Haridas S."/>
            <person name="Albert R."/>
            <person name="Binder M."/>
            <person name="Bloem J."/>
            <person name="Labutti K."/>
            <person name="Salamov A."/>
            <person name="Andreopoulos B."/>
            <person name="Baker S."/>
            <person name="Barry K."/>
            <person name="Bills G."/>
            <person name="Bluhm B."/>
            <person name="Cannon C."/>
            <person name="Castanera R."/>
            <person name="Culley D."/>
            <person name="Daum C."/>
            <person name="Ezra D."/>
            <person name="Gonzalez J."/>
            <person name="Henrissat B."/>
            <person name="Kuo A."/>
            <person name="Liang C."/>
            <person name="Lipzen A."/>
            <person name="Lutzoni F."/>
            <person name="Magnuson J."/>
            <person name="Mondo S."/>
            <person name="Nolan M."/>
            <person name="Ohm R."/>
            <person name="Pangilinan J."/>
            <person name="Park H.-J."/>
            <person name="Ramirez L."/>
            <person name="Alfaro M."/>
            <person name="Sun H."/>
            <person name="Tritt A."/>
            <person name="Yoshinaga Y."/>
            <person name="Zwiers L.-H."/>
            <person name="Turgeon B."/>
            <person name="Goodwin S."/>
            <person name="Spatafora J."/>
            <person name="Crous P."/>
            <person name="Grigoriev I."/>
        </authorList>
    </citation>
    <scope>NUCLEOTIDE SEQUENCE</scope>
    <source>
        <strain evidence="1">CBS 675.92</strain>
    </source>
</reference>
<evidence type="ECO:0000313" key="2">
    <source>
        <dbReference type="Proteomes" id="UP000800035"/>
    </source>
</evidence>
<accession>A0A6A5TKS1</accession>
<proteinExistence type="predicted"/>